<feature type="region of interest" description="Disordered" evidence="1">
    <location>
        <begin position="518"/>
        <end position="543"/>
    </location>
</feature>
<evidence type="ECO:0000256" key="1">
    <source>
        <dbReference type="SAM" id="MobiDB-lite"/>
    </source>
</evidence>
<sequence>MNAAPQLVDNSMNFDPTSDSTSMPIQSHSKPLSPSQAFVCKVTHPPTTVPEFSGLPTQDTRTQVVYNMRNIDVLKTPIVFDPVTSVWTSSDWDDHNDYSIVVPTGSRIKWFGCCYTFKSGNPGTLGNSYIQDVGNVGVQDNFDFGNWASTVNLYRPCYKSITLYPNVTAFNNQGIISAQQFNPNILFAGSNSTLSYEQPKLFMLSLDHHYKLRGDDLFQTDETHSDFHHTVVESWFKTRKLRSRGLKLDPNLFIQILNMGNVGYSSDHVSLVPTPSQISQNSMRSYQDKFINGAFCVSRVNTLSPKWMSGSNTSSVKNYKGLYECWWYTVSPDTGSPELTQLFDPAASGVATPPVMYDTLWSSDMTWQVIRMQGISPNRLVPSPDNSATVSPIAIKHYYGIEAQPVWNGPWNGIARMSPKPSLSEMQALMDTFYEMPDAMPAKYNAMGAFLPFLASAVPHALNFVKELITSKKSKADRAIAMPTTTKRVQASSKPISDNGDKQLISKLRKQISSMQIANRPKTNRKRKSRNRNIPTMVIERSK</sequence>
<organism evidence="2">
    <name type="scientific">Barns Ness breadcrumb sponge hepe-like virus 2</name>
    <dbReference type="NCBI Taxonomy" id="2021912"/>
    <lineage>
        <taxon>Viruses</taxon>
        <taxon>Riboviria</taxon>
        <taxon>Orthornavirae</taxon>
        <taxon>Kitrinoviricota</taxon>
        <taxon>Alsuviricetes</taxon>
        <taxon>Hepelivirales</taxon>
        <taxon>Hepeviridae</taxon>
    </lineage>
</organism>
<reference evidence="2" key="1">
    <citation type="submission" date="2017-05" db="EMBL/GenBank/DDBJ databases">
        <title>New viruses from a metagenomic survey of invertebrates and Fucus.</title>
        <authorList>
            <person name="Waldron F.M."/>
            <person name="Obbard D.J."/>
        </authorList>
    </citation>
    <scope>NUCLEOTIDE SEQUENCE</scope>
    <source>
        <strain evidence="2">B78</strain>
    </source>
</reference>
<accession>A0A221LFH1</accession>
<evidence type="ECO:0000313" key="2">
    <source>
        <dbReference type="EMBL" id="ASM94025.1"/>
    </source>
</evidence>
<dbReference type="EMBL" id="MF189999">
    <property type="protein sequence ID" value="ASM94025.1"/>
    <property type="molecule type" value="Genomic_RNA"/>
</dbReference>
<feature type="compositionally biased region" description="Polar residues" evidence="1">
    <location>
        <begin position="8"/>
        <end position="32"/>
    </location>
</feature>
<name>A0A221LFH1_9VIRU</name>
<feature type="region of interest" description="Disordered" evidence="1">
    <location>
        <begin position="1"/>
        <end position="32"/>
    </location>
</feature>
<proteinExistence type="predicted"/>
<feature type="compositionally biased region" description="Basic residues" evidence="1">
    <location>
        <begin position="522"/>
        <end position="531"/>
    </location>
</feature>
<protein>
    <submittedName>
        <fullName evidence="2">Putative structural protein</fullName>
    </submittedName>
</protein>